<dbReference type="AlphaFoldDB" id="A0A2P7V632"/>
<organism evidence="2 3">
    <name type="scientific">Brevibacillus fortis</name>
    <dbReference type="NCBI Taxonomy" id="2126352"/>
    <lineage>
        <taxon>Bacteria</taxon>
        <taxon>Bacillati</taxon>
        <taxon>Bacillota</taxon>
        <taxon>Bacilli</taxon>
        <taxon>Bacillales</taxon>
        <taxon>Paenibacillaceae</taxon>
        <taxon>Brevibacillus</taxon>
    </lineage>
</organism>
<proteinExistence type="predicted"/>
<name>A0A2P7V632_9BACL</name>
<comment type="caution">
    <text evidence="2">The sequence shown here is derived from an EMBL/GenBank/DDBJ whole genome shotgun (WGS) entry which is preliminary data.</text>
</comment>
<accession>A0A2P7V632</accession>
<sequence>MRKTAIGKWAGIWLAVLGGGMSIQATGHAFDQPEKLSAVIEPTDITKEDAIRIALQQVKGRVVHVELEKDEGILAYEIIILTEQNQVFEVDIDVKTGKVIKVEAENL</sequence>
<evidence type="ECO:0000259" key="1">
    <source>
        <dbReference type="Pfam" id="PF03413"/>
    </source>
</evidence>
<dbReference type="Pfam" id="PF03413">
    <property type="entry name" value="PepSY"/>
    <property type="match status" value="1"/>
</dbReference>
<evidence type="ECO:0000313" key="2">
    <source>
        <dbReference type="EMBL" id="PSJ94682.1"/>
    </source>
</evidence>
<dbReference type="OrthoDB" id="1919149at2"/>
<gene>
    <name evidence="2" type="ORF">C7R93_14935</name>
</gene>
<dbReference type="EMBL" id="PXZM01000023">
    <property type="protein sequence ID" value="PSJ94682.1"/>
    <property type="molecule type" value="Genomic_DNA"/>
</dbReference>
<dbReference type="Gene3D" id="3.10.450.40">
    <property type="match status" value="1"/>
</dbReference>
<dbReference type="RefSeq" id="WP_106839561.1">
    <property type="nucleotide sequence ID" value="NZ_JBCNIW010000019.1"/>
</dbReference>
<reference evidence="2 3" key="1">
    <citation type="submission" date="2018-03" db="EMBL/GenBank/DDBJ databases">
        <title>Brevisbacillus phylogenomics.</title>
        <authorList>
            <person name="Dunlap C."/>
        </authorList>
    </citation>
    <scope>NUCLEOTIDE SEQUENCE [LARGE SCALE GENOMIC DNA]</scope>
    <source>
        <strain evidence="2 3">NRRL NRS-1210</strain>
    </source>
</reference>
<evidence type="ECO:0000313" key="3">
    <source>
        <dbReference type="Proteomes" id="UP000240419"/>
    </source>
</evidence>
<dbReference type="InterPro" id="IPR025711">
    <property type="entry name" value="PepSY"/>
</dbReference>
<dbReference type="Proteomes" id="UP000240419">
    <property type="component" value="Unassembled WGS sequence"/>
</dbReference>
<feature type="domain" description="PepSY" evidence="1">
    <location>
        <begin position="45"/>
        <end position="103"/>
    </location>
</feature>
<keyword evidence="3" id="KW-1185">Reference proteome</keyword>
<protein>
    <submittedName>
        <fullName evidence="2">Peptidase</fullName>
    </submittedName>
</protein>